<evidence type="ECO:0000256" key="1">
    <source>
        <dbReference type="ARBA" id="ARBA00001974"/>
    </source>
</evidence>
<dbReference type="PROSITE" id="PS00862">
    <property type="entry name" value="OX2_COVAL_FAD"/>
    <property type="match status" value="1"/>
</dbReference>
<protein>
    <submittedName>
        <fullName evidence="7">FAD/FMN-containing dehydrogenase</fullName>
    </submittedName>
</protein>
<feature type="domain" description="FAD-binding PCMH-type" evidence="6">
    <location>
        <begin position="56"/>
        <end position="226"/>
    </location>
</feature>
<dbReference type="InterPro" id="IPR006094">
    <property type="entry name" value="Oxid_FAD_bind_N"/>
</dbReference>
<keyword evidence="8" id="KW-1185">Reference proteome</keyword>
<dbReference type="Gene3D" id="3.30.465.10">
    <property type="match status" value="1"/>
</dbReference>
<dbReference type="InterPro" id="IPR016169">
    <property type="entry name" value="FAD-bd_PCMH_sub2"/>
</dbReference>
<dbReference type="GO" id="GO:0016491">
    <property type="term" value="F:oxidoreductase activity"/>
    <property type="evidence" value="ECO:0007669"/>
    <property type="project" value="UniProtKB-KW"/>
</dbReference>
<organism evidence="7 8">
    <name type="scientific">Actinoplanes lutulentus</name>
    <dbReference type="NCBI Taxonomy" id="1287878"/>
    <lineage>
        <taxon>Bacteria</taxon>
        <taxon>Bacillati</taxon>
        <taxon>Actinomycetota</taxon>
        <taxon>Actinomycetes</taxon>
        <taxon>Micromonosporales</taxon>
        <taxon>Micromonosporaceae</taxon>
        <taxon>Actinoplanes</taxon>
    </lineage>
</organism>
<keyword evidence="4" id="KW-0274">FAD</keyword>
<dbReference type="GO" id="GO:0071949">
    <property type="term" value="F:FAD binding"/>
    <property type="evidence" value="ECO:0007669"/>
    <property type="project" value="InterPro"/>
</dbReference>
<sequence length="478" mass="50599">MEHVNRRTVLGMAGAATIATTIPAGPALAKPRPQPHFLKPGDLGYAEELRVFNLVQTPNPGLVVAARTAGDVRNAVRYAASHDAPVAVLATGHQPSVPIGRDAVLVSTRAMRGVTIDAKRRIARVEAGALWQDVVDKAAPAGLAPLVGSTGIVGVVGYTLGGGLSPTLGRQYGWAADHVRRIDVVTADGRSSTVTATSDPDLFFGLRGGKSNFGLVTAIEFDLFPVTTFYGGSIVFAGADAAKLLHAYRRWVLTVPEAMSSSVALMHFPDQDGFPPPLRGKAVAMLRIAYVGDAAKGAALVKPLREVATPIMDGVSQQPYTAFGAIHADPVDPVTAFERTGLLSELTAETVDALVEMAGPGAPFPITLTEVRHLGGALAREPEVPNAVSQRDAAFTVFMAGITGPDGAQAARAAQDAIIKRLRPWSTGGMYLNFMSVDEASTDAVRHAYKPGVYQRLRKLKRRVDPCNMFRLNHNILP</sequence>
<dbReference type="InterPro" id="IPR016166">
    <property type="entry name" value="FAD-bd_PCMH"/>
</dbReference>
<dbReference type="SUPFAM" id="SSF56176">
    <property type="entry name" value="FAD-binding/transporter-associated domain-like"/>
    <property type="match status" value="1"/>
</dbReference>
<evidence type="ECO:0000256" key="5">
    <source>
        <dbReference type="ARBA" id="ARBA00023002"/>
    </source>
</evidence>
<accession>A0A327Z492</accession>
<comment type="caution">
    <text evidence="7">The sequence shown here is derived from an EMBL/GenBank/DDBJ whole genome shotgun (WGS) entry which is preliminary data.</text>
</comment>
<reference evidence="7 8" key="1">
    <citation type="submission" date="2018-06" db="EMBL/GenBank/DDBJ databases">
        <title>Genomic Encyclopedia of Type Strains, Phase III (KMG-III): the genomes of soil and plant-associated and newly described type strains.</title>
        <authorList>
            <person name="Whitman W."/>
        </authorList>
    </citation>
    <scope>NUCLEOTIDE SEQUENCE [LARGE SCALE GENOMIC DNA]</scope>
    <source>
        <strain evidence="7 8">CGMCC 4.7090</strain>
    </source>
</reference>
<evidence type="ECO:0000259" key="6">
    <source>
        <dbReference type="PROSITE" id="PS51387"/>
    </source>
</evidence>
<dbReference type="InterPro" id="IPR006093">
    <property type="entry name" value="Oxy_OxRdtase_FAD_BS"/>
</dbReference>
<dbReference type="Proteomes" id="UP000249341">
    <property type="component" value="Unassembled WGS sequence"/>
</dbReference>
<dbReference type="EMBL" id="QLMJ01000018">
    <property type="protein sequence ID" value="RAK29320.1"/>
    <property type="molecule type" value="Genomic_DNA"/>
</dbReference>
<keyword evidence="3" id="KW-0285">Flavoprotein</keyword>
<proteinExistence type="inferred from homology"/>
<name>A0A327Z492_9ACTN</name>
<dbReference type="PANTHER" id="PTHR42973:SF39">
    <property type="entry name" value="FAD-BINDING PCMH-TYPE DOMAIN-CONTAINING PROTEIN"/>
    <property type="match status" value="1"/>
</dbReference>
<evidence type="ECO:0000256" key="4">
    <source>
        <dbReference type="ARBA" id="ARBA00022827"/>
    </source>
</evidence>
<dbReference type="Gene3D" id="3.30.43.10">
    <property type="entry name" value="Uridine Diphospho-n-acetylenolpyruvylglucosamine Reductase, domain 2"/>
    <property type="match status" value="1"/>
</dbReference>
<dbReference type="AlphaFoldDB" id="A0A327Z492"/>
<dbReference type="InterPro" id="IPR016167">
    <property type="entry name" value="FAD-bd_PCMH_sub1"/>
</dbReference>
<dbReference type="Pfam" id="PF01565">
    <property type="entry name" value="FAD_binding_4"/>
    <property type="match status" value="1"/>
</dbReference>
<dbReference type="OrthoDB" id="9775082at2"/>
<keyword evidence="5" id="KW-0560">Oxidoreductase</keyword>
<dbReference type="PROSITE" id="PS51318">
    <property type="entry name" value="TAT"/>
    <property type="match status" value="1"/>
</dbReference>
<gene>
    <name evidence="7" type="ORF">B0I29_118112</name>
</gene>
<dbReference type="InterPro" id="IPR036318">
    <property type="entry name" value="FAD-bd_PCMH-like_sf"/>
</dbReference>
<comment type="cofactor">
    <cofactor evidence="1">
        <name>FAD</name>
        <dbReference type="ChEBI" id="CHEBI:57692"/>
    </cofactor>
</comment>
<evidence type="ECO:0000313" key="8">
    <source>
        <dbReference type="Proteomes" id="UP000249341"/>
    </source>
</evidence>
<dbReference type="RefSeq" id="WP_111653010.1">
    <property type="nucleotide sequence ID" value="NZ_JACHWI010000003.1"/>
</dbReference>
<dbReference type="InterPro" id="IPR012951">
    <property type="entry name" value="BBE"/>
</dbReference>
<evidence type="ECO:0000256" key="2">
    <source>
        <dbReference type="ARBA" id="ARBA00005466"/>
    </source>
</evidence>
<dbReference type="Pfam" id="PF08031">
    <property type="entry name" value="BBE"/>
    <property type="match status" value="1"/>
</dbReference>
<dbReference type="InterPro" id="IPR006311">
    <property type="entry name" value="TAT_signal"/>
</dbReference>
<dbReference type="InterPro" id="IPR050416">
    <property type="entry name" value="FAD-linked_Oxidoreductase"/>
</dbReference>
<dbReference type="PROSITE" id="PS51387">
    <property type="entry name" value="FAD_PCMH"/>
    <property type="match status" value="1"/>
</dbReference>
<comment type="similarity">
    <text evidence="2">Belongs to the oxygen-dependent FAD-linked oxidoreductase family.</text>
</comment>
<dbReference type="PANTHER" id="PTHR42973">
    <property type="entry name" value="BINDING OXIDOREDUCTASE, PUTATIVE (AFU_ORTHOLOGUE AFUA_1G17690)-RELATED"/>
    <property type="match status" value="1"/>
</dbReference>
<evidence type="ECO:0000256" key="3">
    <source>
        <dbReference type="ARBA" id="ARBA00022630"/>
    </source>
</evidence>
<evidence type="ECO:0000313" key="7">
    <source>
        <dbReference type="EMBL" id="RAK29320.1"/>
    </source>
</evidence>
<dbReference type="Gene3D" id="3.40.462.20">
    <property type="match status" value="1"/>
</dbReference>